<organism evidence="2 3">
    <name type="scientific">Ruminococcus albus (strain ATCC 27210 / DSM 20455 / JCM 14654 / NCDO 2250 / 7)</name>
    <dbReference type="NCBI Taxonomy" id="697329"/>
    <lineage>
        <taxon>Bacteria</taxon>
        <taxon>Bacillati</taxon>
        <taxon>Bacillota</taxon>
        <taxon>Clostridia</taxon>
        <taxon>Eubacteriales</taxon>
        <taxon>Oscillospiraceae</taxon>
        <taxon>Ruminococcus</taxon>
    </lineage>
</organism>
<accession>E6UD36</accession>
<dbReference type="eggNOG" id="COG3196">
    <property type="taxonomic scope" value="Bacteria"/>
</dbReference>
<protein>
    <recommendedName>
        <fullName evidence="4">CbrC family protein</fullName>
    </recommendedName>
</protein>
<name>E6UD36_RUMA7</name>
<dbReference type="AlphaFoldDB" id="E6UD36"/>
<dbReference type="InterPro" id="IPR005363">
    <property type="entry name" value="UPF0167"/>
</dbReference>
<dbReference type="HOGENOM" id="CLU_108448_0_0_9"/>
<dbReference type="Pfam" id="PF03691">
    <property type="entry name" value="UPF0167"/>
    <property type="match status" value="1"/>
</dbReference>
<evidence type="ECO:0000256" key="1">
    <source>
        <dbReference type="ARBA" id="ARBA00008525"/>
    </source>
</evidence>
<evidence type="ECO:0008006" key="4">
    <source>
        <dbReference type="Google" id="ProtNLM"/>
    </source>
</evidence>
<gene>
    <name evidence="2" type="ordered locus">Rumal_0273</name>
</gene>
<proteinExistence type="inferred from homology"/>
<evidence type="ECO:0000313" key="3">
    <source>
        <dbReference type="Proteomes" id="UP000006919"/>
    </source>
</evidence>
<reference evidence="2 3" key="1">
    <citation type="journal article" date="2011" name="J. Bacteriol.">
        <title>Complete genome of the cellulolytic ruminal bacterium Ruminococcus albus 7.</title>
        <authorList>
            <person name="Suen G."/>
            <person name="Stevenson D.M."/>
            <person name="Bruce D.C."/>
            <person name="Chertkov O."/>
            <person name="Copeland A."/>
            <person name="Cheng J.F."/>
            <person name="Detter C."/>
            <person name="Detter J.C."/>
            <person name="Goodwin L.A."/>
            <person name="Han C.S."/>
            <person name="Hauser L.J."/>
            <person name="Ivanova N.N."/>
            <person name="Kyrpides N.C."/>
            <person name="Land M.L."/>
            <person name="Lapidus A."/>
            <person name="Lucas S."/>
            <person name="Ovchinnikova G."/>
            <person name="Pitluck S."/>
            <person name="Tapia R."/>
            <person name="Woyke T."/>
            <person name="Boyum J."/>
            <person name="Mead D."/>
            <person name="Weimer P.J."/>
        </authorList>
    </citation>
    <scope>NUCLEOTIDE SEQUENCE [LARGE SCALE GENOMIC DNA]</scope>
    <source>
        <strain evidence="3">ATCC 27210 / DSM 20455 / JCM 14654 / NCDO 2250 / 7</strain>
    </source>
</reference>
<comment type="similarity">
    <text evidence="1">Belongs to the UPF0167 family.</text>
</comment>
<dbReference type="EMBL" id="CP002403">
    <property type="protein sequence ID" value="ADU20830.1"/>
    <property type="molecule type" value="Genomic_DNA"/>
</dbReference>
<dbReference type="STRING" id="697329.Rumal_0273"/>
<sequence>MDMDKDFPKFRYHPDPIGTGAFKKADKPQICGCCGKKTEYVYESPFYSTEDVECLCPWCIADGSAAKKFDGEFQDAYSCEKINDVSKLDELIHRTPGYCGWQQEVWLAHCNDYCAFVGYVGMTELEKMGLSDKLEDIYRKDEAMFDIGDIRECMTNGGSMQGYLFRCLHCGKYQLYADCD</sequence>
<dbReference type="Proteomes" id="UP000006919">
    <property type="component" value="Chromosome"/>
</dbReference>
<evidence type="ECO:0000313" key="2">
    <source>
        <dbReference type="EMBL" id="ADU20830.1"/>
    </source>
</evidence>
<dbReference type="KEGG" id="ral:Rumal_0273"/>